<dbReference type="Pfam" id="PF00005">
    <property type="entry name" value="ABC_tran"/>
    <property type="match status" value="1"/>
</dbReference>
<dbReference type="GO" id="GO:0005886">
    <property type="term" value="C:plasma membrane"/>
    <property type="evidence" value="ECO:0007669"/>
    <property type="project" value="UniProtKB-SubCell"/>
</dbReference>
<organism evidence="8">
    <name type="scientific">freshwater metagenome</name>
    <dbReference type="NCBI Taxonomy" id="449393"/>
    <lineage>
        <taxon>unclassified sequences</taxon>
        <taxon>metagenomes</taxon>
        <taxon>ecological metagenomes</taxon>
    </lineage>
</organism>
<gene>
    <name evidence="8" type="ORF">UFOPK2842_00277</name>
    <name evidence="9" type="ORF">UFOPK3124_00155</name>
    <name evidence="10" type="ORF">UFOPK3480_00797</name>
    <name evidence="11" type="ORF">UFOPK4165_00114</name>
</gene>
<evidence type="ECO:0000256" key="3">
    <source>
        <dbReference type="ARBA" id="ARBA00022475"/>
    </source>
</evidence>
<evidence type="ECO:0000313" key="8">
    <source>
        <dbReference type="EMBL" id="CAB4749275.1"/>
    </source>
</evidence>
<dbReference type="Gene3D" id="3.40.50.300">
    <property type="entry name" value="P-loop containing nucleotide triphosphate hydrolases"/>
    <property type="match status" value="1"/>
</dbReference>
<reference evidence="8" key="1">
    <citation type="submission" date="2020-05" db="EMBL/GenBank/DDBJ databases">
        <authorList>
            <person name="Chiriac C."/>
            <person name="Salcher M."/>
            <person name="Ghai R."/>
            <person name="Kavagutti S V."/>
        </authorList>
    </citation>
    <scope>NUCLEOTIDE SEQUENCE</scope>
</reference>
<dbReference type="SUPFAM" id="SSF52540">
    <property type="entry name" value="P-loop containing nucleoside triphosphate hydrolases"/>
    <property type="match status" value="1"/>
</dbReference>
<accession>A0A6J6TQU7</accession>
<dbReference type="EMBL" id="CAEZZI010000016">
    <property type="protein sequence ID" value="CAB4749275.1"/>
    <property type="molecule type" value="Genomic_DNA"/>
</dbReference>
<evidence type="ECO:0000313" key="11">
    <source>
        <dbReference type="EMBL" id="CAB5023740.1"/>
    </source>
</evidence>
<dbReference type="EMBL" id="CAFBPV010000004">
    <property type="protein sequence ID" value="CAB5023740.1"/>
    <property type="molecule type" value="Genomic_DNA"/>
</dbReference>
<dbReference type="AlphaFoldDB" id="A0A6J6TQU7"/>
<comment type="subcellular location">
    <subcellularLocation>
        <location evidence="1">Cell membrane</location>
        <topology evidence="1">Peripheral membrane protein</topology>
    </subcellularLocation>
</comment>
<keyword evidence="5" id="KW-0067">ATP-binding</keyword>
<keyword evidence="3" id="KW-1003">Cell membrane</keyword>
<dbReference type="NCBIfam" id="TIGR01727">
    <property type="entry name" value="oligo_HPY"/>
    <property type="match status" value="1"/>
</dbReference>
<evidence type="ECO:0000313" key="9">
    <source>
        <dbReference type="EMBL" id="CAB4807403.1"/>
    </source>
</evidence>
<keyword evidence="2" id="KW-0813">Transport</keyword>
<dbReference type="GO" id="GO:0016887">
    <property type="term" value="F:ATP hydrolysis activity"/>
    <property type="evidence" value="ECO:0007669"/>
    <property type="project" value="InterPro"/>
</dbReference>
<protein>
    <submittedName>
        <fullName evidence="8">Unannotated protein</fullName>
    </submittedName>
</protein>
<dbReference type="GO" id="GO:0015833">
    <property type="term" value="P:peptide transport"/>
    <property type="evidence" value="ECO:0007669"/>
    <property type="project" value="InterPro"/>
</dbReference>
<evidence type="ECO:0000256" key="6">
    <source>
        <dbReference type="ARBA" id="ARBA00023136"/>
    </source>
</evidence>
<dbReference type="PROSITE" id="PS50893">
    <property type="entry name" value="ABC_TRANSPORTER_2"/>
    <property type="match status" value="1"/>
</dbReference>
<dbReference type="EMBL" id="CAFBLY010000066">
    <property type="protein sequence ID" value="CAB4884726.1"/>
    <property type="molecule type" value="Genomic_DNA"/>
</dbReference>
<dbReference type="Pfam" id="PF08352">
    <property type="entry name" value="oligo_HPY"/>
    <property type="match status" value="1"/>
</dbReference>
<name>A0A6J6TQU7_9ZZZZ</name>
<dbReference type="InterPro" id="IPR050388">
    <property type="entry name" value="ABC_Ni/Peptide_Import"/>
</dbReference>
<dbReference type="InterPro" id="IPR027417">
    <property type="entry name" value="P-loop_NTPase"/>
</dbReference>
<dbReference type="EMBL" id="CAFAAY010000005">
    <property type="protein sequence ID" value="CAB4807403.1"/>
    <property type="molecule type" value="Genomic_DNA"/>
</dbReference>
<evidence type="ECO:0000313" key="10">
    <source>
        <dbReference type="EMBL" id="CAB4884726.1"/>
    </source>
</evidence>
<dbReference type="InterPro" id="IPR003593">
    <property type="entry name" value="AAA+_ATPase"/>
</dbReference>
<evidence type="ECO:0000259" key="7">
    <source>
        <dbReference type="PROSITE" id="PS50893"/>
    </source>
</evidence>
<dbReference type="PANTHER" id="PTHR43297:SF2">
    <property type="entry name" value="DIPEPTIDE TRANSPORT ATP-BINDING PROTEIN DPPD"/>
    <property type="match status" value="1"/>
</dbReference>
<evidence type="ECO:0000256" key="2">
    <source>
        <dbReference type="ARBA" id="ARBA00022448"/>
    </source>
</evidence>
<dbReference type="PROSITE" id="PS00211">
    <property type="entry name" value="ABC_TRANSPORTER_1"/>
    <property type="match status" value="1"/>
</dbReference>
<dbReference type="FunFam" id="3.40.50.300:FF:000016">
    <property type="entry name" value="Oligopeptide ABC transporter ATP-binding component"/>
    <property type="match status" value="1"/>
</dbReference>
<keyword evidence="4" id="KW-0547">Nucleotide-binding</keyword>
<sequence length="342" mass="37387">MTKFLEVKNLSVSFPTEDGLVKASNDVSYSVDLGKTLAIVGESGSGKSVSNLAIMGLHNRATTQISGSAFLNLDESPIDVISAPEETVRRLRGKVMSMIFQDPMSALHPYFSVGNQIAEAWSLYNEGSKRDGMKRATEMLDLVGIPSAADRVKDFPHQFSGGMRQRVMIAMALVNNPKLLIADEPTTALDVTVQSQILKLIQEIQKEFNMAVILITHDLGVVAEVADNVCVMYGGKIVETSAIDEIFYRSQHPYTTALLESIPRVDQFGSHRLKAISGQPPSLIGLPKGCSFAPRCQFVSHVSGNRCTTEDPELTEKAKDHFARCFLSTEQIHSLTGRNVKA</sequence>
<evidence type="ECO:0000256" key="4">
    <source>
        <dbReference type="ARBA" id="ARBA00022741"/>
    </source>
</evidence>
<dbReference type="PANTHER" id="PTHR43297">
    <property type="entry name" value="OLIGOPEPTIDE TRANSPORT ATP-BINDING PROTEIN APPD"/>
    <property type="match status" value="1"/>
</dbReference>
<proteinExistence type="predicted"/>
<evidence type="ECO:0000256" key="1">
    <source>
        <dbReference type="ARBA" id="ARBA00004202"/>
    </source>
</evidence>
<dbReference type="InterPro" id="IPR003439">
    <property type="entry name" value="ABC_transporter-like_ATP-bd"/>
</dbReference>
<evidence type="ECO:0000256" key="5">
    <source>
        <dbReference type="ARBA" id="ARBA00022840"/>
    </source>
</evidence>
<dbReference type="CDD" id="cd03257">
    <property type="entry name" value="ABC_NikE_OppD_transporters"/>
    <property type="match status" value="1"/>
</dbReference>
<dbReference type="SMART" id="SM00382">
    <property type="entry name" value="AAA"/>
    <property type="match status" value="1"/>
</dbReference>
<keyword evidence="6" id="KW-0472">Membrane</keyword>
<dbReference type="GO" id="GO:0005524">
    <property type="term" value="F:ATP binding"/>
    <property type="evidence" value="ECO:0007669"/>
    <property type="project" value="UniProtKB-KW"/>
</dbReference>
<dbReference type="InterPro" id="IPR013563">
    <property type="entry name" value="Oligopep_ABC_C"/>
</dbReference>
<feature type="domain" description="ABC transporter" evidence="7">
    <location>
        <begin position="5"/>
        <end position="259"/>
    </location>
</feature>
<dbReference type="InterPro" id="IPR017871">
    <property type="entry name" value="ABC_transporter-like_CS"/>
</dbReference>